<protein>
    <submittedName>
        <fullName evidence="2">G10353 protein</fullName>
    </submittedName>
</protein>
<feature type="region of interest" description="Disordered" evidence="1">
    <location>
        <begin position="1"/>
        <end position="27"/>
    </location>
</feature>
<dbReference type="Pfam" id="PF12014">
    <property type="entry name" value="Cyclin_D1_bind"/>
    <property type="match status" value="1"/>
</dbReference>
<organism evidence="2 3">
    <name type="scientific">Coccomyxa viridis</name>
    <dbReference type="NCBI Taxonomy" id="1274662"/>
    <lineage>
        <taxon>Eukaryota</taxon>
        <taxon>Viridiplantae</taxon>
        <taxon>Chlorophyta</taxon>
        <taxon>core chlorophytes</taxon>
        <taxon>Trebouxiophyceae</taxon>
        <taxon>Trebouxiophyceae incertae sedis</taxon>
        <taxon>Coccomyxaceae</taxon>
        <taxon>Coccomyxa</taxon>
    </lineage>
</organism>
<comment type="caution">
    <text evidence="2">The sequence shown here is derived from an EMBL/GenBank/DDBJ whole genome shotgun (WGS) entry which is preliminary data.</text>
</comment>
<keyword evidence="3" id="KW-1185">Reference proteome</keyword>
<gene>
    <name evidence="2" type="primary">g10353</name>
    <name evidence="2" type="ORF">VP750_LOCUS9304</name>
</gene>
<evidence type="ECO:0000256" key="1">
    <source>
        <dbReference type="SAM" id="MobiDB-lite"/>
    </source>
</evidence>
<evidence type="ECO:0000313" key="2">
    <source>
        <dbReference type="EMBL" id="CAL5227398.1"/>
    </source>
</evidence>
<sequence length="279" mass="30399">MRESPGRSSFSRIGPDRQTVPEPLGKRQLVIRKFAPSYARPPSRAAESAAAVACFGSSPPSDRLLGTSPVGSFEHEMLRFMQSNVAGSRQGRRRSRGSPSPGGAQGRAVEVLHLERVVRPLKSKRHPMAGLWKADYGLGGVQIILINYDFSGPAARIVAIKVTGDDHVPAGKHTWHAAAAPLKRPWATAEAALVDMQGQLLLQQAAGDLDEAMESHKNVVGIYEGKGSIAALAYNQARWVEGRLWEYSDGSCGFVWLDTMFDFVLVQLERIETDLRPAC</sequence>
<name>A0ABP1GC74_9CHLO</name>
<accession>A0ABP1GC74</accession>
<reference evidence="2 3" key="1">
    <citation type="submission" date="2024-06" db="EMBL/GenBank/DDBJ databases">
        <authorList>
            <person name="Kraege A."/>
            <person name="Thomma B."/>
        </authorList>
    </citation>
    <scope>NUCLEOTIDE SEQUENCE [LARGE SCALE GENOMIC DNA]</scope>
</reference>
<dbReference type="EMBL" id="CAXHTA020000017">
    <property type="protein sequence ID" value="CAL5227398.1"/>
    <property type="molecule type" value="Genomic_DNA"/>
</dbReference>
<proteinExistence type="predicted"/>
<feature type="region of interest" description="Disordered" evidence="1">
    <location>
        <begin position="84"/>
        <end position="106"/>
    </location>
</feature>
<feature type="compositionally biased region" description="Polar residues" evidence="1">
    <location>
        <begin position="1"/>
        <end position="11"/>
    </location>
</feature>
<dbReference type="Proteomes" id="UP001497392">
    <property type="component" value="Unassembled WGS sequence"/>
</dbReference>
<evidence type="ECO:0000313" key="3">
    <source>
        <dbReference type="Proteomes" id="UP001497392"/>
    </source>
</evidence>